<feature type="transmembrane region" description="Helical" evidence="9">
    <location>
        <begin position="259"/>
        <end position="281"/>
    </location>
</feature>
<feature type="transmembrane region" description="Helical" evidence="9">
    <location>
        <begin position="173"/>
        <end position="194"/>
    </location>
</feature>
<feature type="transmembrane region" description="Helical" evidence="9">
    <location>
        <begin position="447"/>
        <end position="467"/>
    </location>
</feature>
<protein>
    <submittedName>
        <fullName evidence="11">Amino acid permease</fullName>
    </submittedName>
</protein>
<dbReference type="PANTHER" id="PTHR43495">
    <property type="entry name" value="GABA PERMEASE"/>
    <property type="match status" value="1"/>
</dbReference>
<keyword evidence="7 9" id="KW-0472">Membrane</keyword>
<feature type="transmembrane region" description="Helical" evidence="9">
    <location>
        <begin position="301"/>
        <end position="320"/>
    </location>
</feature>
<feature type="region of interest" description="Disordered" evidence="8">
    <location>
        <begin position="1"/>
        <end position="24"/>
    </location>
</feature>
<evidence type="ECO:0000259" key="10">
    <source>
        <dbReference type="Pfam" id="PF00324"/>
    </source>
</evidence>
<feature type="compositionally biased region" description="Polar residues" evidence="8">
    <location>
        <begin position="1"/>
        <end position="17"/>
    </location>
</feature>
<gene>
    <name evidence="11" type="ORF">M3D15_04455</name>
</gene>
<evidence type="ECO:0000256" key="9">
    <source>
        <dbReference type="SAM" id="Phobius"/>
    </source>
</evidence>
<feature type="transmembrane region" description="Helical" evidence="9">
    <location>
        <begin position="214"/>
        <end position="238"/>
    </location>
</feature>
<feature type="transmembrane region" description="Helical" evidence="9">
    <location>
        <begin position="101"/>
        <end position="123"/>
    </location>
</feature>
<evidence type="ECO:0000256" key="3">
    <source>
        <dbReference type="ARBA" id="ARBA00022475"/>
    </source>
</evidence>
<dbReference type="InterPro" id="IPR004840">
    <property type="entry name" value="Amino_acid_permease_CS"/>
</dbReference>
<dbReference type="Pfam" id="PF00324">
    <property type="entry name" value="AA_permease"/>
    <property type="match status" value="1"/>
</dbReference>
<dbReference type="PANTHER" id="PTHR43495:SF2">
    <property type="entry name" value="D-SERINE_D-ALANINE_GLYCINE TRANSPORTER"/>
    <property type="match status" value="1"/>
</dbReference>
<comment type="caution">
    <text evidence="11">The sequence shown here is derived from an EMBL/GenBank/DDBJ whole genome shotgun (WGS) entry which is preliminary data.</text>
</comment>
<evidence type="ECO:0000256" key="2">
    <source>
        <dbReference type="ARBA" id="ARBA00022448"/>
    </source>
</evidence>
<feature type="transmembrane region" description="Helical" evidence="9">
    <location>
        <begin position="61"/>
        <end position="80"/>
    </location>
</feature>
<keyword evidence="5" id="KW-0029">Amino-acid transport</keyword>
<keyword evidence="2" id="KW-0813">Transport</keyword>
<feature type="transmembrane region" description="Helical" evidence="9">
    <location>
        <begin position="350"/>
        <end position="372"/>
    </location>
</feature>
<dbReference type="PROSITE" id="PS00218">
    <property type="entry name" value="AMINO_ACID_PERMEASE_1"/>
    <property type="match status" value="1"/>
</dbReference>
<comment type="subcellular location">
    <subcellularLocation>
        <location evidence="1">Cell membrane</location>
        <topology evidence="1">Multi-pass membrane protein</topology>
    </subcellularLocation>
</comment>
<evidence type="ECO:0000256" key="7">
    <source>
        <dbReference type="ARBA" id="ARBA00023136"/>
    </source>
</evidence>
<sequence length="485" mass="51601">MSAPSTSPIPVQSSTKGSSERHHELTKGLTTRHIQFIALGSAIGTGLFYGSAGAIKLAGPAVLLAYVVAGLAVFMVMRSLGEMALREPNAGGSFGRYARQYMGSGAGFLVGWMFVIEMLVVAIADVTALAVYLGRWWPDVPAWVWITAVILLVTGLNLIHVKVFGETEFWLSILKVGAIIAMILGGLAIIVFHLGQPGSAPVGAQNLVEHGGFALNGMLGILLSFTVVVFAFGGVETLGLASAEATEPTKAVPRAINTIPWRILLFYILAISVILCLVPWTEITGDESPFVQIFDALGFPWAADLLNVIVITAAFSALNADSFAIGRMLHGLAAQGDAPARFARTNDRGVPFMAVLMVAAALVIGLILNVLIPENVFTVIAAIATFATVFVWVIILLSHLGMKRKIARGEIEQGPFSTPGWPVASWLALVFMVLVIVLFAFDESTQPALWAGIVGTIALVAIERFLVRPRRSAQDAATPSRESTL</sequence>
<feature type="domain" description="Amino acid permease/ SLC12A" evidence="10">
    <location>
        <begin position="33"/>
        <end position="451"/>
    </location>
</feature>
<dbReference type="Gene3D" id="1.20.1740.10">
    <property type="entry name" value="Amino acid/polyamine transporter I"/>
    <property type="match status" value="1"/>
</dbReference>
<feature type="transmembrane region" description="Helical" evidence="9">
    <location>
        <begin position="143"/>
        <end position="161"/>
    </location>
</feature>
<dbReference type="InterPro" id="IPR004841">
    <property type="entry name" value="AA-permease/SLC12A_dom"/>
</dbReference>
<evidence type="ECO:0000256" key="8">
    <source>
        <dbReference type="SAM" id="MobiDB-lite"/>
    </source>
</evidence>
<evidence type="ECO:0000256" key="6">
    <source>
        <dbReference type="ARBA" id="ARBA00022989"/>
    </source>
</evidence>
<evidence type="ECO:0000256" key="5">
    <source>
        <dbReference type="ARBA" id="ARBA00022970"/>
    </source>
</evidence>
<accession>A0ABT2HWS9</accession>
<evidence type="ECO:0000256" key="1">
    <source>
        <dbReference type="ARBA" id="ARBA00004651"/>
    </source>
</evidence>
<keyword evidence="6 9" id="KW-1133">Transmembrane helix</keyword>
<keyword evidence="4 9" id="KW-0812">Transmembrane</keyword>
<feature type="transmembrane region" description="Helical" evidence="9">
    <location>
        <begin position="421"/>
        <end position="441"/>
    </location>
</feature>
<proteinExistence type="predicted"/>
<evidence type="ECO:0000313" key="11">
    <source>
        <dbReference type="EMBL" id="MCT2042586.1"/>
    </source>
</evidence>
<evidence type="ECO:0000313" key="12">
    <source>
        <dbReference type="Proteomes" id="UP001525379"/>
    </source>
</evidence>
<keyword evidence="12" id="KW-1185">Reference proteome</keyword>
<name>A0ABT2HWS9_9MICO</name>
<dbReference type="PIRSF" id="PIRSF006060">
    <property type="entry name" value="AA_transporter"/>
    <property type="match status" value="1"/>
</dbReference>
<reference evidence="11 12" key="1">
    <citation type="submission" date="2022-04" db="EMBL/GenBank/DDBJ databases">
        <title>Human microbiome associated bacterial genomes.</title>
        <authorList>
            <person name="Sandstrom S."/>
            <person name="Salamzade R."/>
            <person name="Kalan L.R."/>
        </authorList>
    </citation>
    <scope>NUCLEOTIDE SEQUENCE [LARGE SCALE GENOMIC DNA]</scope>
    <source>
        <strain evidence="12">p3-SID1799</strain>
    </source>
</reference>
<dbReference type="RefSeq" id="WP_260104052.1">
    <property type="nucleotide sequence ID" value="NZ_JALXSQ010000012.1"/>
</dbReference>
<evidence type="ECO:0000256" key="4">
    <source>
        <dbReference type="ARBA" id="ARBA00022692"/>
    </source>
</evidence>
<organism evidence="11 12">
    <name type="scientific">Pseudoclavibacter albus</name>
    <dbReference type="NCBI Taxonomy" id="272241"/>
    <lineage>
        <taxon>Bacteria</taxon>
        <taxon>Bacillati</taxon>
        <taxon>Actinomycetota</taxon>
        <taxon>Actinomycetes</taxon>
        <taxon>Micrococcales</taxon>
        <taxon>Microbacteriaceae</taxon>
        <taxon>Pseudoclavibacter</taxon>
    </lineage>
</organism>
<dbReference type="Proteomes" id="UP001525379">
    <property type="component" value="Unassembled WGS sequence"/>
</dbReference>
<feature type="transmembrane region" description="Helical" evidence="9">
    <location>
        <begin position="378"/>
        <end position="400"/>
    </location>
</feature>
<keyword evidence="3" id="KW-1003">Cell membrane</keyword>
<dbReference type="EMBL" id="JALXSQ010000012">
    <property type="protein sequence ID" value="MCT2042586.1"/>
    <property type="molecule type" value="Genomic_DNA"/>
</dbReference>